<evidence type="ECO:0000313" key="1">
    <source>
        <dbReference type="EMBL" id="CAF2070708.1"/>
    </source>
</evidence>
<name>A0A816RI13_9BILA</name>
<proteinExistence type="predicted"/>
<dbReference type="InterPro" id="IPR012337">
    <property type="entry name" value="RNaseH-like_sf"/>
</dbReference>
<gene>
    <name evidence="1" type="ORF">MBJ925_LOCUS16672</name>
</gene>
<dbReference type="SUPFAM" id="SSF53098">
    <property type="entry name" value="Ribonuclease H-like"/>
    <property type="match status" value="1"/>
</dbReference>
<sequence>MKSFNINRQLITSTVKPNKEIEETAAAEGAFVYHGVKHGHSYLSQQCITNVLKTIFSSSSAIAKSMSCERTKCNSIAVNVLAPYFTQQVLTDVKEAYFYSIMFDASNKGNTKFFPVCIIDLIDDADESATNIFENLMIVIKKSGLPFNGLTSIGADNTNVNMGNNHSVYTLFNNEIENLFKGNCYCHILHNGVKWGHQQLTIDIEKFLMMTYAHFSRSAKRIEELKSYYEFYEQDFHVFLKHIKIRWLSLYSSIERLLLVYKPVKNYFTDQLNKEIPKELEKHFQSEETLCVLPFLHVLFEIQKTNLELQKECITAIDLYRIITSLQYKLKQRLDTGFFGIHCRQILNRIPSDTSIELQASFERFISTFLEYVDKYFSQNVAILEAIGHFGNEIENLTWNHIQKCIELTKIKGFNEDNLFNEFTELKLTFEIIKKKQVPLFDQIQFFLSNEQEKDTNTSLPMTIRQNEMSEEDEEDQTKVIRSDQLWVMLFAVNETPTLNMKKLICFLYSIPASNAYVECVFSDMKHLLNDSRNRISVESIAAELQIRRNGSISCIDMHKYLLSQKELLEAISSNNKYTFKKQRID</sequence>
<dbReference type="AlphaFoldDB" id="A0A816RI13"/>
<dbReference type="PANTHER" id="PTHR37162:SF1">
    <property type="entry name" value="BED-TYPE DOMAIN-CONTAINING PROTEIN"/>
    <property type="match status" value="1"/>
</dbReference>
<dbReference type="EMBL" id="CAJNRE010008100">
    <property type="protein sequence ID" value="CAF2070708.1"/>
    <property type="molecule type" value="Genomic_DNA"/>
</dbReference>
<evidence type="ECO:0008006" key="3">
    <source>
        <dbReference type="Google" id="ProtNLM"/>
    </source>
</evidence>
<comment type="caution">
    <text evidence="1">The sequence shown here is derived from an EMBL/GenBank/DDBJ whole genome shotgun (WGS) entry which is preliminary data.</text>
</comment>
<evidence type="ECO:0000313" key="2">
    <source>
        <dbReference type="Proteomes" id="UP000663824"/>
    </source>
</evidence>
<reference evidence="1" key="1">
    <citation type="submission" date="2021-02" db="EMBL/GenBank/DDBJ databases">
        <authorList>
            <person name="Nowell W R."/>
        </authorList>
    </citation>
    <scope>NUCLEOTIDE SEQUENCE</scope>
</reference>
<dbReference type="PANTHER" id="PTHR37162">
    <property type="entry name" value="HAT FAMILY DIMERISATION DOMAINCONTAINING PROTEIN-RELATED"/>
    <property type="match status" value="1"/>
</dbReference>
<organism evidence="1 2">
    <name type="scientific">Rotaria magnacalcarata</name>
    <dbReference type="NCBI Taxonomy" id="392030"/>
    <lineage>
        <taxon>Eukaryota</taxon>
        <taxon>Metazoa</taxon>
        <taxon>Spiralia</taxon>
        <taxon>Gnathifera</taxon>
        <taxon>Rotifera</taxon>
        <taxon>Eurotatoria</taxon>
        <taxon>Bdelloidea</taxon>
        <taxon>Philodinida</taxon>
        <taxon>Philodinidae</taxon>
        <taxon>Rotaria</taxon>
    </lineage>
</organism>
<accession>A0A816RI13</accession>
<dbReference type="Proteomes" id="UP000663824">
    <property type="component" value="Unassembled WGS sequence"/>
</dbReference>
<protein>
    <recommendedName>
        <fullName evidence="3">HAT C-terminal dimerisation domain-containing protein</fullName>
    </recommendedName>
</protein>